<dbReference type="Gene3D" id="3.30.70.370">
    <property type="match status" value="1"/>
</dbReference>
<protein>
    <submittedName>
        <fullName evidence="5">Putative DNA polymerase</fullName>
    </submittedName>
</protein>
<dbReference type="Pfam" id="PF00476">
    <property type="entry name" value="DNA_pol_A"/>
    <property type="match status" value="1"/>
</dbReference>
<feature type="coiled-coil region" evidence="3">
    <location>
        <begin position="211"/>
        <end position="238"/>
    </location>
</feature>
<dbReference type="GeneID" id="5687514"/>
<dbReference type="Proteomes" id="UP000002089">
    <property type="component" value="Segment"/>
</dbReference>
<dbReference type="GO" id="GO:0006302">
    <property type="term" value="P:double-strand break repair"/>
    <property type="evidence" value="ECO:0007669"/>
    <property type="project" value="TreeGrafter"/>
</dbReference>
<dbReference type="EMBL" id="AM265639">
    <property type="protein sequence ID" value="CAK24997.1"/>
    <property type="molecule type" value="Genomic_DNA"/>
</dbReference>
<dbReference type="Gene3D" id="1.10.150.20">
    <property type="entry name" value="5' to 3' exonuclease, C-terminal subdomain"/>
    <property type="match status" value="1"/>
</dbReference>
<dbReference type="InterPro" id="IPR002298">
    <property type="entry name" value="DNA_polymerase_A"/>
</dbReference>
<dbReference type="PRINTS" id="PR00868">
    <property type="entry name" value="DNAPOLI"/>
</dbReference>
<dbReference type="SUPFAM" id="SSF56672">
    <property type="entry name" value="DNA/RNA polymerases"/>
    <property type="match status" value="1"/>
</dbReference>
<dbReference type="KEGG" id="vg:5687514"/>
<organism evidence="5 6">
    <name type="scientific">Pseudomonas phage LKA1</name>
    <dbReference type="NCBI Taxonomy" id="386793"/>
    <lineage>
        <taxon>Viruses</taxon>
        <taxon>Duplodnaviria</taxon>
        <taxon>Heunggongvirae</taxon>
        <taxon>Uroviricota</taxon>
        <taxon>Caudoviricetes</taxon>
        <taxon>Autographivirales</taxon>
        <taxon>Autoscriptoviridae</taxon>
        <taxon>Stubburvirus</taxon>
        <taxon>Stubburvirus LKA1</taxon>
    </lineage>
</organism>
<keyword evidence="2" id="KW-1194">Viral DNA replication</keyword>
<keyword evidence="6" id="KW-1185">Reference proteome</keyword>
<dbReference type="InterPro" id="IPR001098">
    <property type="entry name" value="DNA-dir_DNA_pol_A_palm_dom"/>
</dbReference>
<dbReference type="GO" id="GO:0003887">
    <property type="term" value="F:DNA-directed DNA polymerase activity"/>
    <property type="evidence" value="ECO:0007669"/>
    <property type="project" value="InterPro"/>
</dbReference>
<gene>
    <name evidence="5" type="primary">gp29</name>
</gene>
<evidence type="ECO:0000313" key="5">
    <source>
        <dbReference type="EMBL" id="CAK24997.1"/>
    </source>
</evidence>
<dbReference type="SMART" id="SM00482">
    <property type="entry name" value="POLAc"/>
    <property type="match status" value="1"/>
</dbReference>
<evidence type="ECO:0000256" key="3">
    <source>
        <dbReference type="SAM" id="Coils"/>
    </source>
</evidence>
<dbReference type="GO" id="GO:0039693">
    <property type="term" value="P:viral DNA genome replication"/>
    <property type="evidence" value="ECO:0007669"/>
    <property type="project" value="UniProtKB-KW"/>
</dbReference>
<accession>Q0E5Y5</accession>
<evidence type="ECO:0000256" key="1">
    <source>
        <dbReference type="ARBA" id="ARBA00022705"/>
    </source>
</evidence>
<dbReference type="PANTHER" id="PTHR10133">
    <property type="entry name" value="DNA POLYMERASE I"/>
    <property type="match status" value="1"/>
</dbReference>
<evidence type="ECO:0000259" key="4">
    <source>
        <dbReference type="SMART" id="SM00482"/>
    </source>
</evidence>
<proteinExistence type="predicted"/>
<evidence type="ECO:0000313" key="6">
    <source>
        <dbReference type="Proteomes" id="UP000002089"/>
    </source>
</evidence>
<reference evidence="5 6" key="1">
    <citation type="journal article" date="2006" name="J. Bacteriol.">
        <title>Genomic analysis of Pseudomonas aeruginosa phages LKD16 and LKA1: establishment of the phiKMV subgroup within the T7 supergroup.</title>
        <authorList>
            <person name="Ceyssens P.J."/>
            <person name="Lavigne R."/>
            <person name="Mattheus W."/>
            <person name="Chibeu A."/>
            <person name="Hertveldt K."/>
            <person name="Mast J."/>
            <person name="Robben J."/>
            <person name="Volckaert G."/>
        </authorList>
    </citation>
    <scope>NUCLEOTIDE SEQUENCE</scope>
</reference>
<dbReference type="RefSeq" id="YP_001522870.1">
    <property type="nucleotide sequence ID" value="NC_009936.1"/>
</dbReference>
<feature type="domain" description="DNA-directed DNA polymerase family A palm" evidence="4">
    <location>
        <begin position="483"/>
        <end position="742"/>
    </location>
</feature>
<dbReference type="InterPro" id="IPR043502">
    <property type="entry name" value="DNA/RNA_pol_sf"/>
</dbReference>
<dbReference type="GO" id="GO:0006261">
    <property type="term" value="P:DNA-templated DNA replication"/>
    <property type="evidence" value="ECO:0007669"/>
    <property type="project" value="InterPro"/>
</dbReference>
<dbReference type="GO" id="GO:0003677">
    <property type="term" value="F:DNA binding"/>
    <property type="evidence" value="ECO:0007669"/>
    <property type="project" value="InterPro"/>
</dbReference>
<sequence length="791" mass="90154">MKVRTIDLECENKPWYGQLASPHNPENYVVMPGWCDDIFGGTPGPVQHLHFTSLEDERSCNWFNLDGVDLLVAHNAGYEVSWFLTRYRDEFEKFLKRGGRVLCTQMAEYILSNFTDTYPSLDETAPKYGGTHKIDAVKELWKQGHLTSQIDPKLLAEYLAGPEGDVENTRRTFYGQMALLQERGQWGLFLERCEALLAFAYCEFFGLYVNTEVAEANLAKQEAELAELRAEVQKLLPELPEHFEFNWGSDYHLSALLFGGPVKYRTRVPRTDAGGLVMYEKDECYKLGDKFIDVAYLNAQDEAVVAHLIREHGNPDRYKAGKNKGELKIHKVESDHPQMKWDDAVFVFPGVIWIQQLPSNIQEKFEYHGKDSRKNGDWTGARLLCDDKTPVYSTSSEVLEVLAKHGFEAADKLSRMASLEKDNGTYYRSVEYDKEGNVKKVKGMLQYVQPDGIIHHSLNLCATATGRLSSSYPNLQNLPRDGTSRVKEMFESRFGTAGRIIEVDYSALEVVMLAALSGDENLLEQLVKGTDMHCLRLAAKLGEPYEEVLHKAVENQAHPEHKRYKQMRTDIKPPSFAAQYGASAEGIAYATGVSVEYAKEFLETEARLFPQSIAFRGVVRAEVERTGELPEGLHREQDEATGAWRIYRRGYWQAPGGARYSFRQWPQWNKELRQRVMDYKDTQIANYWCQGEAFYLMAVSAGRVLRWLLSVNFLANEEFPQGRVCFINNVHDALYFDVHESVVREVGLQVKAIMEDAPKYMSERLGYNIAHVPFPAAAEAGLNMADKEHIH</sequence>
<keyword evidence="3" id="KW-0175">Coiled coil</keyword>
<dbReference type="PANTHER" id="PTHR10133:SF27">
    <property type="entry name" value="DNA POLYMERASE NU"/>
    <property type="match status" value="1"/>
</dbReference>
<dbReference type="OrthoDB" id="308at10239"/>
<evidence type="ECO:0000256" key="2">
    <source>
        <dbReference type="ARBA" id="ARBA00023109"/>
    </source>
</evidence>
<keyword evidence="1" id="KW-0235">DNA replication</keyword>
<name>Q0E5Y5_9CAUD</name>